<dbReference type="GeneID" id="35601002"/>
<dbReference type="EMBL" id="FJUY01000008">
    <property type="protein sequence ID" value="CZT19997.1"/>
    <property type="molecule type" value="Genomic_DNA"/>
</dbReference>
<accession>A0A2D3V5L2</accession>
<protein>
    <submittedName>
        <fullName evidence="1">Uncharacterized protein</fullName>
    </submittedName>
</protein>
<gene>
    <name evidence="1" type="ORF">RCC_05854</name>
</gene>
<name>A0A2D3V5L2_9PEZI</name>
<proteinExistence type="predicted"/>
<evidence type="ECO:0000313" key="1">
    <source>
        <dbReference type="EMBL" id="CZT19997.1"/>
    </source>
</evidence>
<organism evidence="1 2">
    <name type="scientific">Ramularia collo-cygni</name>
    <dbReference type="NCBI Taxonomy" id="112498"/>
    <lineage>
        <taxon>Eukaryota</taxon>
        <taxon>Fungi</taxon>
        <taxon>Dikarya</taxon>
        <taxon>Ascomycota</taxon>
        <taxon>Pezizomycotina</taxon>
        <taxon>Dothideomycetes</taxon>
        <taxon>Dothideomycetidae</taxon>
        <taxon>Mycosphaerellales</taxon>
        <taxon>Mycosphaerellaceae</taxon>
        <taxon>Ramularia</taxon>
    </lineage>
</organism>
<reference evidence="1 2" key="1">
    <citation type="submission" date="2016-03" db="EMBL/GenBank/DDBJ databases">
        <authorList>
            <person name="Ploux O."/>
        </authorList>
    </citation>
    <scope>NUCLEOTIDE SEQUENCE [LARGE SCALE GENOMIC DNA]</scope>
    <source>
        <strain evidence="1 2">URUG2</strain>
    </source>
</reference>
<evidence type="ECO:0000313" key="2">
    <source>
        <dbReference type="Proteomes" id="UP000225277"/>
    </source>
</evidence>
<sequence>MSIITKQLSGEFTTLRHTSSRDEGDVWYNWARCVTHEKLHLLLHSCLQRVYPLVPCCTPDMQHEDIRGPLNQSSGFTSSDCQSRAYVWCGILH</sequence>
<dbReference type="Proteomes" id="UP000225277">
    <property type="component" value="Unassembled WGS sequence"/>
</dbReference>
<dbReference type="AlphaFoldDB" id="A0A2D3V5L2"/>
<keyword evidence="2" id="KW-1185">Reference proteome</keyword>
<dbReference type="RefSeq" id="XP_023626886.1">
    <property type="nucleotide sequence ID" value="XM_023771118.1"/>
</dbReference>